<comment type="caution">
    <text evidence="2">The sequence shown here is derived from an EMBL/GenBank/DDBJ whole genome shotgun (WGS) entry which is preliminary data.</text>
</comment>
<name>A0ABW5DCD7_9HYPH</name>
<dbReference type="RefSeq" id="WP_345098449.1">
    <property type="nucleotide sequence ID" value="NZ_BAABGS010000016.1"/>
</dbReference>
<sequence>MLDELARHFPLAGCRGETVRRINDPFHLAAECHAIGIPFPEITLARPSDPEGWLAKRVGGSGGLHVRPAAGVEAGEGTYFQRRIEGGNVSALFVADREGARIVGFSAQWTSPSPKAPHRYGGAVRLTDISLEAGERIGQWLSELSRRNGLLGLCSADFKLRDGVWTLLEINPRPGATLDIFDSADAPLLAAHIAACRGERAPLPAFRDSMAAMVVYADGEIASFPRMDWPDWLADRQPPGTRIRAGEPVCTIFADGDTAEDARMELTRREARLKEMWSITTSEKGGRK</sequence>
<reference evidence="3" key="1">
    <citation type="journal article" date="2019" name="Int. J. Syst. Evol. Microbiol.">
        <title>The Global Catalogue of Microorganisms (GCM) 10K type strain sequencing project: providing services to taxonomists for standard genome sequencing and annotation.</title>
        <authorList>
            <consortium name="The Broad Institute Genomics Platform"/>
            <consortium name="The Broad Institute Genome Sequencing Center for Infectious Disease"/>
            <person name="Wu L."/>
            <person name="Ma J."/>
        </authorList>
    </citation>
    <scope>NUCLEOTIDE SEQUENCE [LARGE SCALE GENOMIC DNA]</scope>
    <source>
        <strain evidence="3">KCTC 23707</strain>
    </source>
</reference>
<dbReference type="Proteomes" id="UP001597373">
    <property type="component" value="Unassembled WGS sequence"/>
</dbReference>
<keyword evidence="3" id="KW-1185">Reference proteome</keyword>
<evidence type="ECO:0000259" key="1">
    <source>
        <dbReference type="Pfam" id="PF02655"/>
    </source>
</evidence>
<feature type="domain" description="ATP-grasp fold PylC-type" evidence="1">
    <location>
        <begin position="27"/>
        <end position="177"/>
    </location>
</feature>
<accession>A0ABW5DCD7</accession>
<proteinExistence type="predicted"/>
<dbReference type="EMBL" id="JBHUIR010000006">
    <property type="protein sequence ID" value="MFD2258514.1"/>
    <property type="molecule type" value="Genomic_DNA"/>
</dbReference>
<gene>
    <name evidence="2" type="ORF">ACFSMZ_01855</name>
</gene>
<evidence type="ECO:0000313" key="3">
    <source>
        <dbReference type="Proteomes" id="UP001597373"/>
    </source>
</evidence>
<organism evidence="2 3">
    <name type="scientific">Chelativorans composti</name>
    <dbReference type="NCBI Taxonomy" id="768533"/>
    <lineage>
        <taxon>Bacteria</taxon>
        <taxon>Pseudomonadati</taxon>
        <taxon>Pseudomonadota</taxon>
        <taxon>Alphaproteobacteria</taxon>
        <taxon>Hyphomicrobiales</taxon>
        <taxon>Phyllobacteriaceae</taxon>
        <taxon>Chelativorans</taxon>
    </lineage>
</organism>
<dbReference type="Pfam" id="PF02655">
    <property type="entry name" value="ATP-grasp_3"/>
    <property type="match status" value="1"/>
</dbReference>
<evidence type="ECO:0000313" key="2">
    <source>
        <dbReference type="EMBL" id="MFD2258514.1"/>
    </source>
</evidence>
<dbReference type="Gene3D" id="3.30.470.20">
    <property type="entry name" value="ATP-grasp fold, B domain"/>
    <property type="match status" value="1"/>
</dbReference>
<dbReference type="SUPFAM" id="SSF56059">
    <property type="entry name" value="Glutathione synthetase ATP-binding domain-like"/>
    <property type="match status" value="1"/>
</dbReference>
<dbReference type="InterPro" id="IPR003806">
    <property type="entry name" value="ATP-grasp_PylC-type"/>
</dbReference>
<protein>
    <submittedName>
        <fullName evidence="2">ATP-grasp domain-containing protein</fullName>
    </submittedName>
</protein>